<comment type="caution">
    <text evidence="3">The sequence shown here is derived from an EMBL/GenBank/DDBJ whole genome shotgun (WGS) entry which is preliminary data.</text>
</comment>
<evidence type="ECO:0000256" key="2">
    <source>
        <dbReference type="SAM" id="Phobius"/>
    </source>
</evidence>
<accession>A0A0G0UUB8</accession>
<organism evidence="3 4">
    <name type="scientific">Candidatus Roizmanbacteria bacterium GW2011_GWA1_41_13</name>
    <dbReference type="NCBI Taxonomy" id="1618474"/>
    <lineage>
        <taxon>Bacteria</taxon>
        <taxon>Candidatus Roizmaniibacteriota</taxon>
    </lineage>
</organism>
<feature type="transmembrane region" description="Helical" evidence="2">
    <location>
        <begin position="39"/>
        <end position="60"/>
    </location>
</feature>
<sequence>MDQQNNILGTVNQTGSVAPTQPSPSPTNPQAAKKSSKGLIIAIVIIVFVLLTGIGGFLLIGDQFLTARKSVSTTKSTTPVTTDSEESANQLGRDLESLYSSLETTYAGSIPWNNLNNREAYQFFPNEIKGFPLVIGKIATIVDIDYNPITVFDLSEKFSAPLKNAYEGYYEIPEVMSDSYGLNEFDTVFPVQLKVYEFDRSLTNEETSIISDKSSYPCTNDQAQTIQSLSKIDDVIVRSCDLKATEDQIQQVGNYWLFDQIYNMYIPSRNVFIHIAFDSRYIDNPHEYLSDYITKLLSTNTDIFVGPDQIDSAGELREFEEWRSKTFDQ</sequence>
<proteinExistence type="predicted"/>
<dbReference type="AlphaFoldDB" id="A0A0G0UUB8"/>
<evidence type="ECO:0000256" key="1">
    <source>
        <dbReference type="SAM" id="MobiDB-lite"/>
    </source>
</evidence>
<feature type="compositionally biased region" description="Polar residues" evidence="1">
    <location>
        <begin position="1"/>
        <end position="17"/>
    </location>
</feature>
<keyword evidence="2" id="KW-0812">Transmembrane</keyword>
<dbReference type="Proteomes" id="UP000034961">
    <property type="component" value="Unassembled WGS sequence"/>
</dbReference>
<keyword evidence="2" id="KW-1133">Transmembrane helix</keyword>
<keyword evidence="2" id="KW-0472">Membrane</keyword>
<feature type="region of interest" description="Disordered" evidence="1">
    <location>
        <begin position="1"/>
        <end position="31"/>
    </location>
</feature>
<gene>
    <name evidence="3" type="ORF">UU41_C0027G0010</name>
</gene>
<evidence type="ECO:0000313" key="4">
    <source>
        <dbReference type="Proteomes" id="UP000034961"/>
    </source>
</evidence>
<protein>
    <submittedName>
        <fullName evidence="3">Uncharacterized protein</fullName>
    </submittedName>
</protein>
<name>A0A0G0UUB8_9BACT</name>
<dbReference type="EMBL" id="LCAN01000027">
    <property type="protein sequence ID" value="KKR92349.1"/>
    <property type="molecule type" value="Genomic_DNA"/>
</dbReference>
<evidence type="ECO:0000313" key="3">
    <source>
        <dbReference type="EMBL" id="KKR92349.1"/>
    </source>
</evidence>
<reference evidence="3 4" key="1">
    <citation type="journal article" date="2015" name="Nature">
        <title>rRNA introns, odd ribosomes, and small enigmatic genomes across a large radiation of phyla.</title>
        <authorList>
            <person name="Brown C.T."/>
            <person name="Hug L.A."/>
            <person name="Thomas B.C."/>
            <person name="Sharon I."/>
            <person name="Castelle C.J."/>
            <person name="Singh A."/>
            <person name="Wilkins M.J."/>
            <person name="Williams K.H."/>
            <person name="Banfield J.F."/>
        </authorList>
    </citation>
    <scope>NUCLEOTIDE SEQUENCE [LARGE SCALE GENOMIC DNA]</scope>
</reference>